<comment type="caution">
    <text evidence="1">The sequence shown here is derived from an EMBL/GenBank/DDBJ whole genome shotgun (WGS) entry which is preliminary data.</text>
</comment>
<dbReference type="EMBL" id="CAMKVN010000586">
    <property type="protein sequence ID" value="CAI2169447.1"/>
    <property type="molecule type" value="Genomic_DNA"/>
</dbReference>
<sequence>MAKQSTKKMDETTFEGFSKAIQKPTVWTRGHLPTDTNRNVLGRNLPPLHTLYQPPYQESVSREAGDISYSKVGTSAQLDKEEGIEENISSIHDKSVIFDSKQQIDEIYDLGVSSINAKTASNNTSNGSQRFTKGSSNFEGGTDANIQMGEFCPNREHFKKTYPSFGQLLRIYPMGSVARTECKFVHPHDKSKECESRESMLQMSKGDGIDAFLSVNKNSRKSPMVIEKITQETDRQQIATMLRLEFDKKSKVDCYDLEEILEFGFTHVIFVGFHEYEPVFFDCYGRIFKMDDMTGVLWKLGNSLEEAAMNPLSQIPAWIVEEDGTIDDSEFGKYVNPDSSFPSLCITNFLYSK</sequence>
<reference evidence="1" key="1">
    <citation type="submission" date="2022-08" db="EMBL/GenBank/DDBJ databases">
        <authorList>
            <person name="Kallberg Y."/>
            <person name="Tangrot J."/>
            <person name="Rosling A."/>
        </authorList>
    </citation>
    <scope>NUCLEOTIDE SEQUENCE</scope>
    <source>
        <strain evidence="1">Wild A</strain>
    </source>
</reference>
<keyword evidence="2" id="KW-1185">Reference proteome</keyword>
<proteinExistence type="predicted"/>
<evidence type="ECO:0000313" key="2">
    <source>
        <dbReference type="Proteomes" id="UP001153678"/>
    </source>
</evidence>
<protein>
    <submittedName>
        <fullName evidence="1">8352_t:CDS:1</fullName>
    </submittedName>
</protein>
<accession>A0A9W4WPL6</accession>
<gene>
    <name evidence="1" type="ORF">FWILDA_LOCUS4085</name>
</gene>
<evidence type="ECO:0000313" key="1">
    <source>
        <dbReference type="EMBL" id="CAI2169447.1"/>
    </source>
</evidence>
<organism evidence="1 2">
    <name type="scientific">Funneliformis geosporum</name>
    <dbReference type="NCBI Taxonomy" id="1117311"/>
    <lineage>
        <taxon>Eukaryota</taxon>
        <taxon>Fungi</taxon>
        <taxon>Fungi incertae sedis</taxon>
        <taxon>Mucoromycota</taxon>
        <taxon>Glomeromycotina</taxon>
        <taxon>Glomeromycetes</taxon>
        <taxon>Glomerales</taxon>
        <taxon>Glomeraceae</taxon>
        <taxon>Funneliformis</taxon>
    </lineage>
</organism>
<dbReference type="Proteomes" id="UP001153678">
    <property type="component" value="Unassembled WGS sequence"/>
</dbReference>
<name>A0A9W4WPL6_9GLOM</name>
<dbReference type="AlphaFoldDB" id="A0A9W4WPL6"/>